<accession>A0A3N4K8U5</accession>
<gene>
    <name evidence="2" type="ORF">P167DRAFT_568890</name>
</gene>
<dbReference type="InParanoid" id="A0A3N4K8U5"/>
<keyword evidence="3" id="KW-1185">Reference proteome</keyword>
<evidence type="ECO:0000313" key="3">
    <source>
        <dbReference type="Proteomes" id="UP000277580"/>
    </source>
</evidence>
<reference evidence="2 3" key="1">
    <citation type="journal article" date="2018" name="Nat. Ecol. Evol.">
        <title>Pezizomycetes genomes reveal the molecular basis of ectomycorrhizal truffle lifestyle.</title>
        <authorList>
            <person name="Murat C."/>
            <person name="Payen T."/>
            <person name="Noel B."/>
            <person name="Kuo A."/>
            <person name="Morin E."/>
            <person name="Chen J."/>
            <person name="Kohler A."/>
            <person name="Krizsan K."/>
            <person name="Balestrini R."/>
            <person name="Da Silva C."/>
            <person name="Montanini B."/>
            <person name="Hainaut M."/>
            <person name="Levati E."/>
            <person name="Barry K.W."/>
            <person name="Belfiori B."/>
            <person name="Cichocki N."/>
            <person name="Clum A."/>
            <person name="Dockter R.B."/>
            <person name="Fauchery L."/>
            <person name="Guy J."/>
            <person name="Iotti M."/>
            <person name="Le Tacon F."/>
            <person name="Lindquist E.A."/>
            <person name="Lipzen A."/>
            <person name="Malagnac F."/>
            <person name="Mello A."/>
            <person name="Molinier V."/>
            <person name="Miyauchi S."/>
            <person name="Poulain J."/>
            <person name="Riccioni C."/>
            <person name="Rubini A."/>
            <person name="Sitrit Y."/>
            <person name="Splivallo R."/>
            <person name="Traeger S."/>
            <person name="Wang M."/>
            <person name="Zifcakova L."/>
            <person name="Wipf D."/>
            <person name="Zambonelli A."/>
            <person name="Paolocci F."/>
            <person name="Nowrousian M."/>
            <person name="Ottonello S."/>
            <person name="Baldrian P."/>
            <person name="Spatafora J.W."/>
            <person name="Henrissat B."/>
            <person name="Nagy L.G."/>
            <person name="Aury J.M."/>
            <person name="Wincker P."/>
            <person name="Grigoriev I.V."/>
            <person name="Bonfante P."/>
            <person name="Martin F.M."/>
        </authorList>
    </citation>
    <scope>NUCLEOTIDE SEQUENCE [LARGE SCALE GENOMIC DNA]</scope>
    <source>
        <strain evidence="2 3">CCBAS932</strain>
    </source>
</reference>
<dbReference type="Proteomes" id="UP000277580">
    <property type="component" value="Unassembled WGS sequence"/>
</dbReference>
<feature type="region of interest" description="Disordered" evidence="1">
    <location>
        <begin position="120"/>
        <end position="167"/>
    </location>
</feature>
<organism evidence="2 3">
    <name type="scientific">Morchella conica CCBAS932</name>
    <dbReference type="NCBI Taxonomy" id="1392247"/>
    <lineage>
        <taxon>Eukaryota</taxon>
        <taxon>Fungi</taxon>
        <taxon>Dikarya</taxon>
        <taxon>Ascomycota</taxon>
        <taxon>Pezizomycotina</taxon>
        <taxon>Pezizomycetes</taxon>
        <taxon>Pezizales</taxon>
        <taxon>Morchellaceae</taxon>
        <taxon>Morchella</taxon>
    </lineage>
</organism>
<feature type="compositionally biased region" description="Polar residues" evidence="1">
    <location>
        <begin position="36"/>
        <end position="47"/>
    </location>
</feature>
<proteinExistence type="predicted"/>
<sequence>MPPPPHKPNHQPHHPRPPSPSPATATFSPSRPTHLPASTQYATTQSPPTAPSLPVTLAGPRDLAFIFGAVAASGADHKEGRTGSLSTNVGNSKPTEIVTLLDREDGDPVRGCISERVRVDGIDQPSGGGRCGLPRRSKHQSHRDADTSRGGATSATATTPIGGKGCGGYRASQRKYDFVGNFTDLDGAARHTGMSLTWVMTKYFDGLLTLAGEYAKTEPLKPQCAHCARSRGRRVQAGNGPETPEMRSITRNAAQMRHSAQIPYYRNSRSSGNFNLRMSNYERTEHYSALGIM</sequence>
<feature type="compositionally biased region" description="Low complexity" evidence="1">
    <location>
        <begin position="22"/>
        <end position="32"/>
    </location>
</feature>
<protein>
    <submittedName>
        <fullName evidence="2">Uncharacterized protein</fullName>
    </submittedName>
</protein>
<evidence type="ECO:0000313" key="2">
    <source>
        <dbReference type="EMBL" id="RPB06947.1"/>
    </source>
</evidence>
<feature type="region of interest" description="Disordered" evidence="1">
    <location>
        <begin position="1"/>
        <end position="55"/>
    </location>
</feature>
<feature type="compositionally biased region" description="Basic residues" evidence="1">
    <location>
        <begin position="7"/>
        <end position="16"/>
    </location>
</feature>
<evidence type="ECO:0000256" key="1">
    <source>
        <dbReference type="SAM" id="MobiDB-lite"/>
    </source>
</evidence>
<feature type="compositionally biased region" description="Low complexity" evidence="1">
    <location>
        <begin position="148"/>
        <end position="161"/>
    </location>
</feature>
<name>A0A3N4K8U5_9PEZI</name>
<dbReference type="EMBL" id="ML119204">
    <property type="protein sequence ID" value="RPB06947.1"/>
    <property type="molecule type" value="Genomic_DNA"/>
</dbReference>
<dbReference type="AlphaFoldDB" id="A0A3N4K8U5"/>